<dbReference type="GO" id="GO:0005524">
    <property type="term" value="F:ATP binding"/>
    <property type="evidence" value="ECO:0007669"/>
    <property type="project" value="UniProtKB-KW"/>
</dbReference>
<dbReference type="InterPro" id="IPR020588">
    <property type="entry name" value="RecA_ATP-bd"/>
</dbReference>
<feature type="domain" description="RecA family profile 1" evidence="11">
    <location>
        <begin position="231"/>
        <end position="384"/>
    </location>
</feature>
<keyword evidence="9" id="KW-0238">DNA-binding</keyword>
<evidence type="ECO:0000256" key="10">
    <source>
        <dbReference type="ARBA" id="ARBA00023204"/>
    </source>
</evidence>
<reference evidence="12" key="1">
    <citation type="submission" date="2020-06" db="EMBL/GenBank/DDBJ databases">
        <title>WGS assembly of Ceratodon purpureus strain R40.</title>
        <authorList>
            <person name="Carey S.B."/>
            <person name="Jenkins J."/>
            <person name="Shu S."/>
            <person name="Lovell J.T."/>
            <person name="Sreedasyam A."/>
            <person name="Maumus F."/>
            <person name="Tiley G.P."/>
            <person name="Fernandez-Pozo N."/>
            <person name="Barry K."/>
            <person name="Chen C."/>
            <person name="Wang M."/>
            <person name="Lipzen A."/>
            <person name="Daum C."/>
            <person name="Saski C.A."/>
            <person name="Payton A.C."/>
            <person name="Mcbreen J.C."/>
            <person name="Conrad R.E."/>
            <person name="Kollar L.M."/>
            <person name="Olsson S."/>
            <person name="Huttunen S."/>
            <person name="Landis J.B."/>
            <person name="Wickett N.J."/>
            <person name="Johnson M.G."/>
            <person name="Rensing S.A."/>
            <person name="Grimwood J."/>
            <person name="Schmutz J."/>
            <person name="Mcdaniel S.F."/>
        </authorList>
    </citation>
    <scope>NUCLEOTIDE SEQUENCE</scope>
    <source>
        <strain evidence="12">R40</strain>
    </source>
</reference>
<dbReference type="PANTHER" id="PTHR32472:SF10">
    <property type="entry name" value="DNA REPAIR PROTEIN RADA-LIKE PROTEIN"/>
    <property type="match status" value="1"/>
</dbReference>
<keyword evidence="7" id="KW-0067">ATP-binding</keyword>
<dbReference type="InterPro" id="IPR008269">
    <property type="entry name" value="Lon_proteolytic"/>
</dbReference>
<keyword evidence="3" id="KW-0227">DNA damage</keyword>
<dbReference type="AlphaFoldDB" id="A0A8T0IUH9"/>
<proteinExistence type="inferred from homology"/>
<dbReference type="Pfam" id="PF05362">
    <property type="entry name" value="Lon_C"/>
    <property type="match status" value="1"/>
</dbReference>
<dbReference type="PRINTS" id="PR01874">
    <property type="entry name" value="DNAREPAIRADA"/>
</dbReference>
<evidence type="ECO:0000256" key="6">
    <source>
        <dbReference type="ARBA" id="ARBA00022833"/>
    </source>
</evidence>
<keyword evidence="2" id="KW-0547">Nucleotide-binding</keyword>
<keyword evidence="5" id="KW-0378">Hydrolase</keyword>
<evidence type="ECO:0000256" key="3">
    <source>
        <dbReference type="ARBA" id="ARBA00022763"/>
    </source>
</evidence>
<dbReference type="FunFam" id="3.40.50.300:FF:000050">
    <property type="entry name" value="DNA repair protein RadA"/>
    <property type="match status" value="1"/>
</dbReference>
<dbReference type="SUPFAM" id="SSF52540">
    <property type="entry name" value="P-loop containing nucleoside triphosphate hydrolases"/>
    <property type="match status" value="1"/>
</dbReference>
<dbReference type="Pfam" id="PF18073">
    <property type="entry name" value="Zn_ribbon_LapB"/>
    <property type="match status" value="1"/>
</dbReference>
<comment type="caution">
    <text evidence="12">The sequence shown here is derived from an EMBL/GenBank/DDBJ whole genome shotgun (WGS) entry which is preliminary data.</text>
</comment>
<dbReference type="GO" id="GO:0000725">
    <property type="term" value="P:recombinational repair"/>
    <property type="evidence" value="ECO:0007669"/>
    <property type="project" value="TreeGrafter"/>
</dbReference>
<dbReference type="GO" id="GO:0004252">
    <property type="term" value="F:serine-type endopeptidase activity"/>
    <property type="evidence" value="ECO:0007669"/>
    <property type="project" value="InterPro"/>
</dbReference>
<dbReference type="EMBL" id="CM026422">
    <property type="protein sequence ID" value="KAG0587390.1"/>
    <property type="molecule type" value="Genomic_DNA"/>
</dbReference>
<keyword evidence="8" id="KW-0346">Stress response</keyword>
<gene>
    <name evidence="12" type="ORF">KC19_2G161200</name>
</gene>
<dbReference type="Proteomes" id="UP000822688">
    <property type="component" value="Chromosome 2"/>
</dbReference>
<keyword evidence="1" id="KW-0479">Metal-binding</keyword>
<dbReference type="InterPro" id="IPR003593">
    <property type="entry name" value="AAA+_ATPase"/>
</dbReference>
<organism evidence="12 13">
    <name type="scientific">Ceratodon purpureus</name>
    <name type="common">Fire moss</name>
    <name type="synonym">Dicranum purpureum</name>
    <dbReference type="NCBI Taxonomy" id="3225"/>
    <lineage>
        <taxon>Eukaryota</taxon>
        <taxon>Viridiplantae</taxon>
        <taxon>Streptophyta</taxon>
        <taxon>Embryophyta</taxon>
        <taxon>Bryophyta</taxon>
        <taxon>Bryophytina</taxon>
        <taxon>Bryopsida</taxon>
        <taxon>Dicranidae</taxon>
        <taxon>Pseudoditrichales</taxon>
        <taxon>Ditrichaceae</taxon>
        <taxon>Ceratodon</taxon>
    </lineage>
</organism>
<sequence>MIEFVSCAGGVMRGLKVGALHAALNVTLCTKITSRGVQTQGGVVMQSNGRCTWSLGSRHLPFLSAQSSRTNSLRYFVSHSDLSSQRLTSGRFLFNRQSCMDSRFLLKKRTSTVAAAGRDFTGVGRRKTAAPKTKTHWVCEDCGESYTQWWGQCRNCKAMNSLKEFKEAAGNVGKRGGAGARAVENLVLSQTSVAVKKSPKAGGRAWLENVGDGPQRLSDVAKGHSQLHWRLPLAGETGQEIGRVLGGGLVPGSLILVGGDPGVGKSTLLLQVAGLLAEGSGDQGPGPVLYVSGEESVEQISNRADRLEIRAHELFLYSATDLELVIEAIAEIHPRAVIVDSIQTVYLAEANGSAGSVSQVRECATALLRVAKQTKVPIFLVGHVTKGGDIAGPKILEHVVDVVLYMEGERLQSHRLLRVVKNRYGSTDEVGVFEMVQEGLAAVASPSELFLSARNQDAANAASAAVAVTMEGSRPILLEVQALCSSVGQQPGRRTANGVDAQRLSLLLAVLVKQASLKLSNQDVFINVVGGLQLREPAADVAIAVAICSSYLEQAVDREMAFIGEIGLGGELRSVGQMERRLLEAAKLGFKKCVVPKAAAKSLKGAVGSDFITIPCADVKEVIEKLFLRN</sequence>
<dbReference type="NCBIfam" id="TIGR00416">
    <property type="entry name" value="sms"/>
    <property type="match status" value="1"/>
</dbReference>
<dbReference type="InterPro" id="IPR027417">
    <property type="entry name" value="P-loop_NTPase"/>
</dbReference>
<keyword evidence="4" id="KW-0863">Zinc-finger</keyword>
<dbReference type="HAMAP" id="MF_01498">
    <property type="entry name" value="RadA_bact"/>
    <property type="match status" value="1"/>
</dbReference>
<dbReference type="Gene3D" id="3.40.50.300">
    <property type="entry name" value="P-loop containing nucleotide triphosphate hydrolases"/>
    <property type="match status" value="1"/>
</dbReference>
<dbReference type="SMART" id="SM00382">
    <property type="entry name" value="AAA"/>
    <property type="match status" value="1"/>
</dbReference>
<dbReference type="InterPro" id="IPR041166">
    <property type="entry name" value="Rubredoxin_2"/>
</dbReference>
<evidence type="ECO:0000313" key="13">
    <source>
        <dbReference type="Proteomes" id="UP000822688"/>
    </source>
</evidence>
<accession>A0A8T0IUH9</accession>
<dbReference type="GO" id="GO:0006508">
    <property type="term" value="P:proteolysis"/>
    <property type="evidence" value="ECO:0007669"/>
    <property type="project" value="InterPro"/>
</dbReference>
<evidence type="ECO:0000256" key="1">
    <source>
        <dbReference type="ARBA" id="ARBA00022723"/>
    </source>
</evidence>
<name>A0A8T0IUH9_CERPU</name>
<dbReference type="GO" id="GO:0003684">
    <property type="term" value="F:damaged DNA binding"/>
    <property type="evidence" value="ECO:0007669"/>
    <property type="project" value="InterPro"/>
</dbReference>
<dbReference type="InterPro" id="IPR004504">
    <property type="entry name" value="DNA_repair_RadA"/>
</dbReference>
<dbReference type="CDD" id="cd01121">
    <property type="entry name" value="RadA_SMS_N"/>
    <property type="match status" value="1"/>
</dbReference>
<keyword evidence="10" id="KW-0234">DNA repair</keyword>
<keyword evidence="13" id="KW-1185">Reference proteome</keyword>
<dbReference type="Gene3D" id="3.30.230.10">
    <property type="match status" value="1"/>
</dbReference>
<evidence type="ECO:0000256" key="4">
    <source>
        <dbReference type="ARBA" id="ARBA00022771"/>
    </source>
</evidence>
<evidence type="ECO:0000256" key="2">
    <source>
        <dbReference type="ARBA" id="ARBA00022741"/>
    </source>
</evidence>
<dbReference type="GO" id="GO:0140664">
    <property type="term" value="F:ATP-dependent DNA damage sensor activity"/>
    <property type="evidence" value="ECO:0007669"/>
    <property type="project" value="InterPro"/>
</dbReference>
<protein>
    <recommendedName>
        <fullName evidence="11">RecA family profile 1 domain-containing protein</fullName>
    </recommendedName>
</protein>
<evidence type="ECO:0000256" key="8">
    <source>
        <dbReference type="ARBA" id="ARBA00023016"/>
    </source>
</evidence>
<dbReference type="InterPro" id="IPR020568">
    <property type="entry name" value="Ribosomal_Su5_D2-typ_SF"/>
</dbReference>
<evidence type="ECO:0000256" key="7">
    <source>
        <dbReference type="ARBA" id="ARBA00022840"/>
    </source>
</evidence>
<dbReference type="GO" id="GO:0004176">
    <property type="term" value="F:ATP-dependent peptidase activity"/>
    <property type="evidence" value="ECO:0007669"/>
    <property type="project" value="InterPro"/>
</dbReference>
<evidence type="ECO:0000313" key="12">
    <source>
        <dbReference type="EMBL" id="KAG0587390.1"/>
    </source>
</evidence>
<keyword evidence="6" id="KW-0862">Zinc</keyword>
<evidence type="ECO:0000256" key="9">
    <source>
        <dbReference type="ARBA" id="ARBA00023125"/>
    </source>
</evidence>
<evidence type="ECO:0000256" key="5">
    <source>
        <dbReference type="ARBA" id="ARBA00022801"/>
    </source>
</evidence>
<dbReference type="SUPFAM" id="SSF54211">
    <property type="entry name" value="Ribosomal protein S5 domain 2-like"/>
    <property type="match status" value="1"/>
</dbReference>
<dbReference type="PROSITE" id="PS50162">
    <property type="entry name" value="RECA_2"/>
    <property type="match status" value="1"/>
</dbReference>
<dbReference type="GO" id="GO:0008270">
    <property type="term" value="F:zinc ion binding"/>
    <property type="evidence" value="ECO:0007669"/>
    <property type="project" value="UniProtKB-KW"/>
</dbReference>
<dbReference type="InterPro" id="IPR014721">
    <property type="entry name" value="Ribsml_uS5_D2-typ_fold_subgr"/>
</dbReference>
<dbReference type="Pfam" id="PF13481">
    <property type="entry name" value="AAA_25"/>
    <property type="match status" value="1"/>
</dbReference>
<dbReference type="FunFam" id="3.30.230.10:FF:000053">
    <property type="entry name" value="DNA repair protein radA isogeny"/>
    <property type="match status" value="1"/>
</dbReference>
<evidence type="ECO:0000259" key="11">
    <source>
        <dbReference type="PROSITE" id="PS50162"/>
    </source>
</evidence>
<dbReference type="PANTHER" id="PTHR32472">
    <property type="entry name" value="DNA REPAIR PROTEIN RADA"/>
    <property type="match status" value="1"/>
</dbReference>